<dbReference type="SUPFAM" id="SSF46689">
    <property type="entry name" value="Homeodomain-like"/>
    <property type="match status" value="1"/>
</dbReference>
<accession>M1MGQ9</accession>
<dbReference type="KEGG" id="csr:Cspa_c17580"/>
<dbReference type="HOGENOM" id="CLU_087539_3_2_9"/>
<name>M1MGQ9_9CLOT</name>
<dbReference type="InterPro" id="IPR001647">
    <property type="entry name" value="HTH_TetR"/>
</dbReference>
<sequence>MREKDLRVIKTKQSIYNALLECMNKYPMKKITVHKITEHAQINRSTFYKYYVDKFDLIDSYIKEVLDNFVKNINADFIKASNNEIYDSIYHDYFKNILKFFSDNSEAYKILWNANIEQDIFIEMLNILQENIINIIYTDGTFNKSKNNYAKLYSHLFASNCMTTIRWWLESAPEMSIDDVGVLMKSNMENGFFQTYRLIIDDKLLSK</sequence>
<dbReference type="Pfam" id="PF14278">
    <property type="entry name" value="TetR_C_8"/>
    <property type="match status" value="1"/>
</dbReference>
<feature type="domain" description="HTH tetR-type" evidence="3">
    <location>
        <begin position="9"/>
        <end position="69"/>
    </location>
</feature>
<dbReference type="PANTHER" id="PTHR43479:SF7">
    <property type="entry name" value="TETR-FAMILY TRANSCRIPTIONAL REGULATOR"/>
    <property type="match status" value="1"/>
</dbReference>
<dbReference type="PROSITE" id="PS50977">
    <property type="entry name" value="HTH_TETR_2"/>
    <property type="match status" value="1"/>
</dbReference>
<dbReference type="OrthoDB" id="9810250at2"/>
<dbReference type="PATRIC" id="fig|931276.5.peg.1735"/>
<dbReference type="eggNOG" id="COG1309">
    <property type="taxonomic scope" value="Bacteria"/>
</dbReference>
<evidence type="ECO:0000313" key="4">
    <source>
        <dbReference type="EMBL" id="AGF55528.1"/>
    </source>
</evidence>
<dbReference type="EMBL" id="CP004121">
    <property type="protein sequence ID" value="AGF55528.1"/>
    <property type="molecule type" value="Genomic_DNA"/>
</dbReference>
<dbReference type="Proteomes" id="UP000011728">
    <property type="component" value="Chromosome"/>
</dbReference>
<evidence type="ECO:0000259" key="3">
    <source>
        <dbReference type="PROSITE" id="PS50977"/>
    </source>
</evidence>
<proteinExistence type="predicted"/>
<dbReference type="InterPro" id="IPR050624">
    <property type="entry name" value="HTH-type_Tx_Regulator"/>
</dbReference>
<keyword evidence="1 2" id="KW-0238">DNA-binding</keyword>
<keyword evidence="5" id="KW-1185">Reference proteome</keyword>
<evidence type="ECO:0000256" key="2">
    <source>
        <dbReference type="PROSITE-ProRule" id="PRU00335"/>
    </source>
</evidence>
<dbReference type="InterPro" id="IPR039532">
    <property type="entry name" value="TetR_C_Firmicutes"/>
</dbReference>
<gene>
    <name evidence="4" type="ORF">Cspa_c17580</name>
</gene>
<dbReference type="Gene3D" id="1.10.357.10">
    <property type="entry name" value="Tetracycline Repressor, domain 2"/>
    <property type="match status" value="1"/>
</dbReference>
<reference evidence="4 5" key="1">
    <citation type="submission" date="2013-02" db="EMBL/GenBank/DDBJ databases">
        <title>Genome sequence of Clostridium saccharoperbutylacetonicum N1-4(HMT).</title>
        <authorList>
            <person name="Poehlein A."/>
            <person name="Daniel R."/>
        </authorList>
    </citation>
    <scope>NUCLEOTIDE SEQUENCE [LARGE SCALE GENOMIC DNA]</scope>
    <source>
        <strain evidence="5">N1-4(HMT)</strain>
    </source>
</reference>
<evidence type="ECO:0000256" key="1">
    <source>
        <dbReference type="ARBA" id="ARBA00023125"/>
    </source>
</evidence>
<evidence type="ECO:0000313" key="5">
    <source>
        <dbReference type="Proteomes" id="UP000011728"/>
    </source>
</evidence>
<dbReference type="InterPro" id="IPR009057">
    <property type="entry name" value="Homeodomain-like_sf"/>
</dbReference>
<feature type="DNA-binding region" description="H-T-H motif" evidence="2">
    <location>
        <begin position="32"/>
        <end position="51"/>
    </location>
</feature>
<dbReference type="GO" id="GO:0003677">
    <property type="term" value="F:DNA binding"/>
    <property type="evidence" value="ECO:0007669"/>
    <property type="project" value="UniProtKB-UniRule"/>
</dbReference>
<organism evidence="4 5">
    <name type="scientific">Clostridium saccharoperbutylacetonicum N1-4(HMT)</name>
    <dbReference type="NCBI Taxonomy" id="931276"/>
    <lineage>
        <taxon>Bacteria</taxon>
        <taxon>Bacillati</taxon>
        <taxon>Bacillota</taxon>
        <taxon>Clostridia</taxon>
        <taxon>Eubacteriales</taxon>
        <taxon>Clostridiaceae</taxon>
        <taxon>Clostridium</taxon>
    </lineage>
</organism>
<dbReference type="PANTHER" id="PTHR43479">
    <property type="entry name" value="ACREF/ENVCD OPERON REPRESSOR-RELATED"/>
    <property type="match status" value="1"/>
</dbReference>
<dbReference type="AlphaFoldDB" id="M1MGQ9"/>
<protein>
    <submittedName>
        <fullName evidence="4">Transcriptional regulator, TetR family</fullName>
    </submittedName>
</protein>
<dbReference type="RefSeq" id="WP_015391849.1">
    <property type="nucleotide sequence ID" value="NC_020291.1"/>
</dbReference>